<protein>
    <submittedName>
        <fullName evidence="1">Uncharacterized protein</fullName>
    </submittedName>
</protein>
<dbReference type="PATRIC" id="fig|45658.8.peg.1478"/>
<organism evidence="1 2">
    <name type="scientific">Vibrio scophthalmi</name>
    <dbReference type="NCBI Taxonomy" id="45658"/>
    <lineage>
        <taxon>Bacteria</taxon>
        <taxon>Pseudomonadati</taxon>
        <taxon>Pseudomonadota</taxon>
        <taxon>Gammaproteobacteria</taxon>
        <taxon>Vibrionales</taxon>
        <taxon>Vibrionaceae</taxon>
        <taxon>Vibrio</taxon>
    </lineage>
</organism>
<accession>A0A1E3WN84</accession>
<gene>
    <name evidence="1" type="ORF">VSF3289_01480</name>
</gene>
<dbReference type="EMBL" id="MDCJ01000002">
    <property type="protein sequence ID" value="ODS11215.1"/>
    <property type="molecule type" value="Genomic_DNA"/>
</dbReference>
<comment type="caution">
    <text evidence="1">The sequence shown here is derived from an EMBL/GenBank/DDBJ whole genome shotgun (WGS) entry which is preliminary data.</text>
</comment>
<name>A0A1E3WN84_9VIBR</name>
<proteinExistence type="predicted"/>
<reference evidence="1 2" key="1">
    <citation type="submission" date="2016-08" db="EMBL/GenBank/DDBJ databases">
        <title>Genome sequencing of Vibrio scophthalmi strain FP3289, an isolated from Paralichthys olivaceus.</title>
        <authorList>
            <person name="Han H.-J."/>
        </authorList>
    </citation>
    <scope>NUCLEOTIDE SEQUENCE [LARGE SCALE GENOMIC DNA]</scope>
    <source>
        <strain evidence="1 2">FP3289</strain>
    </source>
</reference>
<dbReference type="AlphaFoldDB" id="A0A1E3WN84"/>
<dbReference type="Proteomes" id="UP000095131">
    <property type="component" value="Unassembled WGS sequence"/>
</dbReference>
<dbReference type="RefSeq" id="WP_069446551.1">
    <property type="nucleotide sequence ID" value="NZ_MDCJ01000002.1"/>
</dbReference>
<evidence type="ECO:0000313" key="1">
    <source>
        <dbReference type="EMBL" id="ODS11215.1"/>
    </source>
</evidence>
<sequence length="409" mass="45289">MMRLKLAVLLLVQRCGAALHLAPRCILPKDSWQTANWLRGVLLNFSWVVSLTGGIALPAQALDLPAIYQQHLAEKPVGRYEQGGYLFIITQAQCSDESKHAGTAQGKIAEAAFYAQLAEEVQTRTVRIAPHAVVPLTLARLAEQALIRAQVSSVNIRHQKVADVRLPNCVKRQVRAVSIDSFASQPTLISATQVEQKAGELLVAMLQKHQYSQLMTVFAEPVEQSSSASNIVSEPSEFSVLYQLFELLSASDSRTWQAPNQIEQMRDSYDINGVLAAVKSYQGMLYANVLSMNKLAADTFYQQANSLFKQGVNPELIEQKLSLSLNADPQHTQSWKLLSSLFRAINPDEAVYAAKQYFIHSEASFSAWVSLFKALEPSSPAQAQAIQILMRYVAQSTELTAWEIKQIKG</sequence>
<dbReference type="OrthoDB" id="9960106at2"/>
<evidence type="ECO:0000313" key="2">
    <source>
        <dbReference type="Proteomes" id="UP000095131"/>
    </source>
</evidence>